<dbReference type="InterPro" id="IPR051016">
    <property type="entry name" value="Diverse_Substrate_AcTransf"/>
</dbReference>
<evidence type="ECO:0000313" key="4">
    <source>
        <dbReference type="EMBL" id="ADR23569.1"/>
    </source>
</evidence>
<organism evidence="4 5">
    <name type="scientific">Marivirga tractuosa (strain ATCC 23168 / DSM 4126 / NBRC 15989 / NCIMB 1408 / VKM B-1430 / H-43)</name>
    <name type="common">Microscilla tractuosa</name>
    <name type="synonym">Flexibacter tractuosus</name>
    <dbReference type="NCBI Taxonomy" id="643867"/>
    <lineage>
        <taxon>Bacteria</taxon>
        <taxon>Pseudomonadati</taxon>
        <taxon>Bacteroidota</taxon>
        <taxon>Cytophagia</taxon>
        <taxon>Cytophagales</taxon>
        <taxon>Marivirgaceae</taxon>
        <taxon>Marivirga</taxon>
    </lineage>
</organism>
<dbReference type="eggNOG" id="COG0456">
    <property type="taxonomic scope" value="Bacteria"/>
</dbReference>
<dbReference type="Pfam" id="PF00583">
    <property type="entry name" value="Acetyltransf_1"/>
    <property type="match status" value="1"/>
</dbReference>
<evidence type="ECO:0000259" key="3">
    <source>
        <dbReference type="PROSITE" id="PS51186"/>
    </source>
</evidence>
<sequence length="149" mass="17145">METEIQIIQANRIDDLLALISVFEDVFEMEKFVVPSQTHLQKLLNNEHFLAVVAKSKEKVIAGLTVYVLDQYYSEKPIAHIYDLAVSTSYQRKGIGSKLIAFANEYCKQSGFEEVFVQAEKDDDYAIDFYRSTKPAEELEAVHFSYKFT</sequence>
<proteinExistence type="predicted"/>
<dbReference type="OrthoDB" id="9797178at2"/>
<keyword evidence="1" id="KW-0808">Transferase</keyword>
<dbReference type="InterPro" id="IPR000182">
    <property type="entry name" value="GNAT_dom"/>
</dbReference>
<dbReference type="Gene3D" id="3.40.630.30">
    <property type="match status" value="1"/>
</dbReference>
<dbReference type="Proteomes" id="UP000008720">
    <property type="component" value="Chromosome"/>
</dbReference>
<dbReference type="STRING" id="643867.Ftrac_3599"/>
<dbReference type="SUPFAM" id="SSF55729">
    <property type="entry name" value="Acyl-CoA N-acyltransferases (Nat)"/>
    <property type="match status" value="1"/>
</dbReference>
<keyword evidence="2" id="KW-0012">Acyltransferase</keyword>
<dbReference type="KEGG" id="mtt:Ftrac_3599"/>
<dbReference type="InterPro" id="IPR016181">
    <property type="entry name" value="Acyl_CoA_acyltransferase"/>
</dbReference>
<accession>E4TP35</accession>
<reference evidence="4 5" key="1">
    <citation type="journal article" date="2011" name="Stand. Genomic Sci.">
        <title>Complete genome sequence of Marivirga tractuosa type strain (H-43).</title>
        <authorList>
            <person name="Pagani I."/>
            <person name="Chertkov O."/>
            <person name="Lapidus A."/>
            <person name="Lucas S."/>
            <person name="Del Rio T.G."/>
            <person name="Tice H."/>
            <person name="Copeland A."/>
            <person name="Cheng J.F."/>
            <person name="Nolan M."/>
            <person name="Saunders E."/>
            <person name="Pitluck S."/>
            <person name="Held B."/>
            <person name="Goodwin L."/>
            <person name="Liolios K."/>
            <person name="Ovchinikova G."/>
            <person name="Ivanova N."/>
            <person name="Mavromatis K."/>
            <person name="Pati A."/>
            <person name="Chen A."/>
            <person name="Palaniappan K."/>
            <person name="Land M."/>
            <person name="Hauser L."/>
            <person name="Jeffries C.D."/>
            <person name="Detter J.C."/>
            <person name="Han C."/>
            <person name="Tapia R."/>
            <person name="Ngatchou-Djao O.D."/>
            <person name="Rohde M."/>
            <person name="Goker M."/>
            <person name="Spring S."/>
            <person name="Sikorski J."/>
            <person name="Woyke T."/>
            <person name="Bristow J."/>
            <person name="Eisen J.A."/>
            <person name="Markowitz V."/>
            <person name="Hugenholtz P."/>
            <person name="Klenk H.P."/>
            <person name="Kyrpides N.C."/>
        </authorList>
    </citation>
    <scope>NUCLEOTIDE SEQUENCE [LARGE SCALE GENOMIC DNA]</scope>
    <source>
        <strain evidence="5">ATCC 23168 / DSM 4126 / NBRC 15989 / NCIMB 1408 / VKM B-1430 / H-43</strain>
    </source>
</reference>
<evidence type="ECO:0000256" key="1">
    <source>
        <dbReference type="ARBA" id="ARBA00022679"/>
    </source>
</evidence>
<dbReference type="PROSITE" id="PS51186">
    <property type="entry name" value="GNAT"/>
    <property type="match status" value="1"/>
</dbReference>
<dbReference type="AlphaFoldDB" id="E4TP35"/>
<keyword evidence="5" id="KW-1185">Reference proteome</keyword>
<protein>
    <submittedName>
        <fullName evidence="4">GCN5-related N-acetyltransferase</fullName>
    </submittedName>
</protein>
<dbReference type="HOGENOM" id="CLU_118619_1_0_10"/>
<dbReference type="RefSeq" id="WP_013455711.1">
    <property type="nucleotide sequence ID" value="NC_014759.1"/>
</dbReference>
<dbReference type="GO" id="GO:0008080">
    <property type="term" value="F:N-acetyltransferase activity"/>
    <property type="evidence" value="ECO:0007669"/>
    <property type="project" value="TreeGrafter"/>
</dbReference>
<evidence type="ECO:0000256" key="2">
    <source>
        <dbReference type="ARBA" id="ARBA00023315"/>
    </source>
</evidence>
<dbReference type="PANTHER" id="PTHR10545:SF29">
    <property type="entry name" value="GH14572P-RELATED"/>
    <property type="match status" value="1"/>
</dbReference>
<dbReference type="EMBL" id="CP002349">
    <property type="protein sequence ID" value="ADR23569.1"/>
    <property type="molecule type" value="Genomic_DNA"/>
</dbReference>
<evidence type="ECO:0000313" key="5">
    <source>
        <dbReference type="Proteomes" id="UP000008720"/>
    </source>
</evidence>
<dbReference type="CDD" id="cd04301">
    <property type="entry name" value="NAT_SF"/>
    <property type="match status" value="1"/>
</dbReference>
<dbReference type="PANTHER" id="PTHR10545">
    <property type="entry name" value="DIAMINE N-ACETYLTRANSFERASE"/>
    <property type="match status" value="1"/>
</dbReference>
<gene>
    <name evidence="4" type="ordered locus">Ftrac_3599</name>
</gene>
<feature type="domain" description="N-acetyltransferase" evidence="3">
    <location>
        <begin position="5"/>
        <end position="149"/>
    </location>
</feature>
<name>E4TP35_MARTH</name>